<dbReference type="PANTHER" id="PTHR24286">
    <property type="entry name" value="CYTOCHROME P450 26"/>
    <property type="match status" value="1"/>
</dbReference>
<dbReference type="PRINTS" id="PR00385">
    <property type="entry name" value="P450"/>
</dbReference>
<dbReference type="PROSITE" id="PS00086">
    <property type="entry name" value="CYTOCHROME_P450"/>
    <property type="match status" value="1"/>
</dbReference>
<evidence type="ECO:0000313" key="8">
    <source>
        <dbReference type="EMBL" id="CAL4988644.1"/>
    </source>
</evidence>
<feature type="binding site" description="axial binding residue" evidence="6">
    <location>
        <position position="448"/>
    </location>
    <ligand>
        <name>heme</name>
        <dbReference type="ChEBI" id="CHEBI:30413"/>
    </ligand>
    <ligandPart>
        <name>Fe</name>
        <dbReference type="ChEBI" id="CHEBI:18248"/>
    </ligandPart>
</feature>
<keyword evidence="3 6" id="KW-0479">Metal-binding</keyword>
<evidence type="ECO:0000313" key="9">
    <source>
        <dbReference type="Proteomes" id="UP001497457"/>
    </source>
</evidence>
<evidence type="ECO:0000256" key="5">
    <source>
        <dbReference type="ARBA" id="ARBA00023004"/>
    </source>
</evidence>
<keyword evidence="5 6" id="KW-0408">Iron</keyword>
<dbReference type="PANTHER" id="PTHR24286:SF364">
    <property type="entry name" value="CYTOCHROME P450 FAMILY 718"/>
    <property type="match status" value="1"/>
</dbReference>
<keyword evidence="7" id="KW-0503">Monooxygenase</keyword>
<evidence type="ECO:0000256" key="1">
    <source>
        <dbReference type="ARBA" id="ARBA00001971"/>
    </source>
</evidence>
<sequence>MLKHPAEAKSHKAMDADSTTTTMMAAAVLAIAAALLASLPLLYRLLFAGACDKPTSKPLPPGTFGLPVVGQTLSLLRALRANTAEDWLRRRAASYGPVSRLSFFRRPTAFLVGPAANKFLFTSPALTTANSEAFSRMVGRRTVRDVAGEHHARVRAMMLKFLRPDAVRRQVAAMDAEVRRHIDQRWRGRAAIAVMPAMKELTFDVMSTVLFGLVSDDAAARRELSKEFQQLARGIWAVPLDLPFSTFRRCLAASRRGRRAVAAVVGERRARLRRGESSPDDDVVTHMLAGGLPDEEIVDNVIFLMIAAHDTTAALITFLLRHLDANKDAYAKVLQEQLEIARGKAPGEALTWEDLSKMKYTWAAAMETLRLVPTAFSILRKAVDDVEHGGYLIPKGWGVMNAMTMTHWDPAVFRDPGRFDPARFEEGSASTVIPPFTFVPFGGGARVCPGNEFARVETLVAVHHIVTNFRWKLAAGCDGSFSRFPMPYPAQGLLIDIEPIQ</sequence>
<evidence type="ECO:0000256" key="2">
    <source>
        <dbReference type="ARBA" id="ARBA00010617"/>
    </source>
</evidence>
<dbReference type="InterPro" id="IPR036396">
    <property type="entry name" value="Cyt_P450_sf"/>
</dbReference>
<comment type="similarity">
    <text evidence="2 7">Belongs to the cytochrome P450 family.</text>
</comment>
<dbReference type="InterPro" id="IPR001128">
    <property type="entry name" value="Cyt_P450"/>
</dbReference>
<keyword evidence="4 7" id="KW-0560">Oxidoreductase</keyword>
<dbReference type="PRINTS" id="PR00463">
    <property type="entry name" value="EP450I"/>
</dbReference>
<organism evidence="8 9">
    <name type="scientific">Urochloa decumbens</name>
    <dbReference type="NCBI Taxonomy" id="240449"/>
    <lineage>
        <taxon>Eukaryota</taxon>
        <taxon>Viridiplantae</taxon>
        <taxon>Streptophyta</taxon>
        <taxon>Embryophyta</taxon>
        <taxon>Tracheophyta</taxon>
        <taxon>Spermatophyta</taxon>
        <taxon>Magnoliopsida</taxon>
        <taxon>Liliopsida</taxon>
        <taxon>Poales</taxon>
        <taxon>Poaceae</taxon>
        <taxon>PACMAD clade</taxon>
        <taxon>Panicoideae</taxon>
        <taxon>Panicodae</taxon>
        <taxon>Paniceae</taxon>
        <taxon>Melinidinae</taxon>
        <taxon>Urochloa</taxon>
    </lineage>
</organism>
<dbReference type="AlphaFoldDB" id="A0ABC9B291"/>
<accession>A0ABC9B291</accession>
<proteinExistence type="inferred from homology"/>
<gene>
    <name evidence="8" type="ORF">URODEC1_LOCUS59336</name>
</gene>
<dbReference type="CDD" id="cd11043">
    <property type="entry name" value="CYP90-like"/>
    <property type="match status" value="1"/>
</dbReference>
<dbReference type="InterPro" id="IPR017972">
    <property type="entry name" value="Cyt_P450_CS"/>
</dbReference>
<dbReference type="Pfam" id="PF00067">
    <property type="entry name" value="p450"/>
    <property type="match status" value="1"/>
</dbReference>
<dbReference type="GO" id="GO:0046872">
    <property type="term" value="F:metal ion binding"/>
    <property type="evidence" value="ECO:0007669"/>
    <property type="project" value="UniProtKB-KW"/>
</dbReference>
<keyword evidence="9" id="KW-1185">Reference proteome</keyword>
<dbReference type="InterPro" id="IPR002401">
    <property type="entry name" value="Cyt_P450_E_grp-I"/>
</dbReference>
<dbReference type="SUPFAM" id="SSF48264">
    <property type="entry name" value="Cytochrome P450"/>
    <property type="match status" value="1"/>
</dbReference>
<dbReference type="GO" id="GO:0004497">
    <property type="term" value="F:monooxygenase activity"/>
    <property type="evidence" value="ECO:0007669"/>
    <property type="project" value="UniProtKB-KW"/>
</dbReference>
<evidence type="ECO:0000256" key="6">
    <source>
        <dbReference type="PIRSR" id="PIRSR602401-1"/>
    </source>
</evidence>
<evidence type="ECO:0000256" key="7">
    <source>
        <dbReference type="RuleBase" id="RU000461"/>
    </source>
</evidence>
<comment type="cofactor">
    <cofactor evidence="1 6">
        <name>heme</name>
        <dbReference type="ChEBI" id="CHEBI:30413"/>
    </cofactor>
</comment>
<keyword evidence="6 7" id="KW-0349">Heme</keyword>
<dbReference type="EMBL" id="OZ075133">
    <property type="protein sequence ID" value="CAL4988644.1"/>
    <property type="molecule type" value="Genomic_DNA"/>
</dbReference>
<protein>
    <submittedName>
        <fullName evidence="8">Uncharacterized protein</fullName>
    </submittedName>
</protein>
<reference evidence="8" key="1">
    <citation type="submission" date="2024-10" db="EMBL/GenBank/DDBJ databases">
        <authorList>
            <person name="Ryan C."/>
        </authorList>
    </citation>
    <scope>NUCLEOTIDE SEQUENCE [LARGE SCALE GENOMIC DNA]</scope>
</reference>
<evidence type="ECO:0000256" key="4">
    <source>
        <dbReference type="ARBA" id="ARBA00023002"/>
    </source>
</evidence>
<dbReference type="FunFam" id="1.10.630.10:FF:000022">
    <property type="entry name" value="Taxadiene 5-alpha hydroxylase"/>
    <property type="match status" value="1"/>
</dbReference>
<evidence type="ECO:0000256" key="3">
    <source>
        <dbReference type="ARBA" id="ARBA00022723"/>
    </source>
</evidence>
<name>A0ABC9B291_9POAL</name>
<dbReference type="Proteomes" id="UP001497457">
    <property type="component" value="Chromosome 23rd"/>
</dbReference>
<dbReference type="Gene3D" id="1.10.630.10">
    <property type="entry name" value="Cytochrome P450"/>
    <property type="match status" value="1"/>
</dbReference>